<gene>
    <name evidence="2" type="ORF">A0H81_05868</name>
</gene>
<feature type="region of interest" description="Disordered" evidence="1">
    <location>
        <begin position="1"/>
        <end position="22"/>
    </location>
</feature>
<dbReference type="AlphaFoldDB" id="A0A1C7MBF3"/>
<keyword evidence="3" id="KW-1185">Reference proteome</keyword>
<organism evidence="2 3">
    <name type="scientific">Grifola frondosa</name>
    <name type="common">Maitake</name>
    <name type="synonym">Polyporus frondosus</name>
    <dbReference type="NCBI Taxonomy" id="5627"/>
    <lineage>
        <taxon>Eukaryota</taxon>
        <taxon>Fungi</taxon>
        <taxon>Dikarya</taxon>
        <taxon>Basidiomycota</taxon>
        <taxon>Agaricomycotina</taxon>
        <taxon>Agaricomycetes</taxon>
        <taxon>Polyporales</taxon>
        <taxon>Grifolaceae</taxon>
        <taxon>Grifola</taxon>
    </lineage>
</organism>
<dbReference type="EMBL" id="LUGG01000006">
    <property type="protein sequence ID" value="OBZ73937.1"/>
    <property type="molecule type" value="Genomic_DNA"/>
</dbReference>
<name>A0A1C7MBF3_GRIFR</name>
<evidence type="ECO:0000313" key="2">
    <source>
        <dbReference type="EMBL" id="OBZ73937.1"/>
    </source>
</evidence>
<reference evidence="2 3" key="1">
    <citation type="submission" date="2016-03" db="EMBL/GenBank/DDBJ databases">
        <title>Whole genome sequencing of Grifola frondosa 9006-11.</title>
        <authorList>
            <person name="Min B."/>
            <person name="Park H."/>
            <person name="Kim J.-G."/>
            <person name="Cho H."/>
            <person name="Oh Y.-L."/>
            <person name="Kong W.-S."/>
            <person name="Choi I.-G."/>
        </authorList>
    </citation>
    <scope>NUCLEOTIDE SEQUENCE [LARGE SCALE GENOMIC DNA]</scope>
    <source>
        <strain evidence="2 3">9006-11</strain>
    </source>
</reference>
<dbReference type="Proteomes" id="UP000092993">
    <property type="component" value="Unassembled WGS sequence"/>
</dbReference>
<proteinExistence type="predicted"/>
<sequence>MLHDRYRQPGGAETDEPRYRDFQDPKTDIDIIQPLLSLIVNIATLPSFTPRRSAVSPIDSPFLFSRLASCCCAP</sequence>
<evidence type="ECO:0000313" key="3">
    <source>
        <dbReference type="Proteomes" id="UP000092993"/>
    </source>
</evidence>
<protein>
    <submittedName>
        <fullName evidence="2">Uncharacterized protein</fullName>
    </submittedName>
</protein>
<comment type="caution">
    <text evidence="2">The sequence shown here is derived from an EMBL/GenBank/DDBJ whole genome shotgun (WGS) entry which is preliminary data.</text>
</comment>
<accession>A0A1C7MBF3</accession>
<evidence type="ECO:0000256" key="1">
    <source>
        <dbReference type="SAM" id="MobiDB-lite"/>
    </source>
</evidence>